<evidence type="ECO:0000256" key="4">
    <source>
        <dbReference type="SAM" id="Phobius"/>
    </source>
</evidence>
<keyword evidence="4" id="KW-0812">Transmembrane</keyword>
<dbReference type="InterPro" id="IPR011043">
    <property type="entry name" value="Gal_Oxase/kelch_b-propeller"/>
</dbReference>
<feature type="compositionally biased region" description="Polar residues" evidence="3">
    <location>
        <begin position="469"/>
        <end position="486"/>
    </location>
</feature>
<keyword evidence="1" id="KW-0880">Kelch repeat</keyword>
<organism evidence="6 7">
    <name type="scientific">Circinella minor</name>
    <dbReference type="NCBI Taxonomy" id="1195481"/>
    <lineage>
        <taxon>Eukaryota</taxon>
        <taxon>Fungi</taxon>
        <taxon>Fungi incertae sedis</taxon>
        <taxon>Mucoromycota</taxon>
        <taxon>Mucoromycotina</taxon>
        <taxon>Mucoromycetes</taxon>
        <taxon>Mucorales</taxon>
        <taxon>Lichtheimiaceae</taxon>
        <taxon>Circinella</taxon>
    </lineage>
</organism>
<reference evidence="6 7" key="1">
    <citation type="submission" date="2020-12" db="EMBL/GenBank/DDBJ databases">
        <title>Metabolic potential, ecology and presence of endohyphal bacteria is reflected in genomic diversity of Mucoromycotina.</title>
        <authorList>
            <person name="Muszewska A."/>
            <person name="Okrasinska A."/>
            <person name="Steczkiewicz K."/>
            <person name="Drgas O."/>
            <person name="Orlowska M."/>
            <person name="Perlinska-Lenart U."/>
            <person name="Aleksandrzak-Piekarczyk T."/>
            <person name="Szatraj K."/>
            <person name="Zielenkiewicz U."/>
            <person name="Pilsyk S."/>
            <person name="Malc E."/>
            <person name="Mieczkowski P."/>
            <person name="Kruszewska J.S."/>
            <person name="Biernat P."/>
            <person name="Pawlowska J."/>
        </authorList>
    </citation>
    <scope>NUCLEOTIDE SEQUENCE [LARGE SCALE GENOMIC DNA]</scope>
    <source>
        <strain evidence="6 7">CBS 142.35</strain>
    </source>
</reference>
<feature type="transmembrane region" description="Helical" evidence="4">
    <location>
        <begin position="417"/>
        <end position="440"/>
    </location>
</feature>
<proteinExistence type="predicted"/>
<dbReference type="Gene3D" id="2.120.10.80">
    <property type="entry name" value="Kelch-type beta propeller"/>
    <property type="match status" value="2"/>
</dbReference>
<evidence type="ECO:0000256" key="2">
    <source>
        <dbReference type="ARBA" id="ARBA00022737"/>
    </source>
</evidence>
<protein>
    <recommendedName>
        <fullName evidence="8">Kelch repeat-containing protein</fullName>
    </recommendedName>
</protein>
<evidence type="ECO:0000313" key="7">
    <source>
        <dbReference type="Proteomes" id="UP000646827"/>
    </source>
</evidence>
<dbReference type="AlphaFoldDB" id="A0A8H7RYY3"/>
<feature type="chain" id="PRO_5034350336" description="Kelch repeat-containing protein" evidence="5">
    <location>
        <begin position="24"/>
        <end position="524"/>
    </location>
</feature>
<dbReference type="PANTHER" id="PTHR46093:SF18">
    <property type="entry name" value="FIBRONECTIN TYPE-III DOMAIN-CONTAINING PROTEIN"/>
    <property type="match status" value="1"/>
</dbReference>
<keyword evidence="4" id="KW-0472">Membrane</keyword>
<comment type="caution">
    <text evidence="6">The sequence shown here is derived from an EMBL/GenBank/DDBJ whole genome shotgun (WGS) entry which is preliminary data.</text>
</comment>
<dbReference type="SUPFAM" id="SSF50965">
    <property type="entry name" value="Galactose oxidase, central domain"/>
    <property type="match status" value="1"/>
</dbReference>
<feature type="compositionally biased region" description="Polar residues" evidence="3">
    <location>
        <begin position="494"/>
        <end position="510"/>
    </location>
</feature>
<keyword evidence="4" id="KW-1133">Transmembrane helix</keyword>
<evidence type="ECO:0000313" key="6">
    <source>
        <dbReference type="EMBL" id="KAG2219123.1"/>
    </source>
</evidence>
<keyword evidence="7" id="KW-1185">Reference proteome</keyword>
<feature type="region of interest" description="Disordered" evidence="3">
    <location>
        <begin position="377"/>
        <end position="407"/>
    </location>
</feature>
<feature type="compositionally biased region" description="Basic and acidic residues" evidence="3">
    <location>
        <begin position="377"/>
        <end position="386"/>
    </location>
</feature>
<name>A0A8H7RYY3_9FUNG</name>
<dbReference type="PANTHER" id="PTHR46093">
    <property type="entry name" value="ACYL-COA-BINDING DOMAIN-CONTAINING PROTEIN 5"/>
    <property type="match status" value="1"/>
</dbReference>
<evidence type="ECO:0000256" key="1">
    <source>
        <dbReference type="ARBA" id="ARBA00022441"/>
    </source>
</evidence>
<evidence type="ECO:0000256" key="5">
    <source>
        <dbReference type="SAM" id="SignalP"/>
    </source>
</evidence>
<dbReference type="Pfam" id="PF24681">
    <property type="entry name" value="Kelch_KLHDC2_KLHL20_DRC7"/>
    <property type="match status" value="1"/>
</dbReference>
<feature type="signal peptide" evidence="5">
    <location>
        <begin position="1"/>
        <end position="23"/>
    </location>
</feature>
<accession>A0A8H7RYY3</accession>
<dbReference type="Proteomes" id="UP000646827">
    <property type="component" value="Unassembled WGS sequence"/>
</dbReference>
<feature type="compositionally biased region" description="Basic and acidic residues" evidence="3">
    <location>
        <begin position="458"/>
        <end position="467"/>
    </location>
</feature>
<keyword evidence="2" id="KW-0677">Repeat</keyword>
<dbReference type="EMBL" id="JAEPRB010000194">
    <property type="protein sequence ID" value="KAG2219123.1"/>
    <property type="molecule type" value="Genomic_DNA"/>
</dbReference>
<evidence type="ECO:0008006" key="8">
    <source>
        <dbReference type="Google" id="ProtNLM"/>
    </source>
</evidence>
<dbReference type="SUPFAM" id="SSF117281">
    <property type="entry name" value="Kelch motif"/>
    <property type="match status" value="1"/>
</dbReference>
<dbReference type="InterPro" id="IPR015915">
    <property type="entry name" value="Kelch-typ_b-propeller"/>
</dbReference>
<evidence type="ECO:0000256" key="3">
    <source>
        <dbReference type="SAM" id="MobiDB-lite"/>
    </source>
</evidence>
<sequence length="524" mass="55258">MFGSSWSGALLLIATAAINSVRADTPSPRGNHGCVLLRTTIYCYGGQTRGAGGHVLTSNLFYRLDLSQEKKVDDLSKSWEEITGGNMGANLYFAMAGISELNTFVIDGGSGSGDVYTTQTPTVTYNATGAGAWNLGINSGGHPQVHQAVSDNTSTIYISGGRGKAESGALQFPVQMTLFELPSLKFSSTPATLQSVSSQTRLHHKAALAQDGHTIYYIGGIFPAVPFDNSGGSMYSYGHVEMSDLLMYDTIEGRWTTDKTTGSILPTPRMDHTLTMKPSTGEFIVYGGTQLDTDQPLGDYFYILDPIAKTWSNRTLGTSNGAQGLGPRHSHAAVLTGNSSLFIIFGSSGTTDNRIGVLDIDNYTWLSTVPAVVLTEAEKEKEKEEENGATPGTDQGNGGSISDGDSGVSASGLSSGALAGAIVGAVAGVAIIGALLFFFLRRRRNNDAVNNETGQEESAPRRFKELESDNSVPPYSDTDSLPSHQLTPAYALSATGSKPDGSTSSVSGDQVQRLVMTPVKPDGV</sequence>
<gene>
    <name evidence="6" type="ORF">INT45_009790</name>
</gene>
<keyword evidence="5" id="KW-0732">Signal</keyword>
<feature type="region of interest" description="Disordered" evidence="3">
    <location>
        <begin position="450"/>
        <end position="524"/>
    </location>
</feature>
<dbReference type="OrthoDB" id="2363417at2759"/>